<evidence type="ECO:0000256" key="6">
    <source>
        <dbReference type="RuleBase" id="RU004466"/>
    </source>
</evidence>
<dbReference type="SFLD" id="SFLDS00005">
    <property type="entry name" value="Isoprenoid_Synthase_Type_I"/>
    <property type="match status" value="1"/>
</dbReference>
<dbReference type="GeneID" id="66556752"/>
<dbReference type="GO" id="GO:0008299">
    <property type="term" value="P:isoprenoid biosynthetic process"/>
    <property type="evidence" value="ECO:0007669"/>
    <property type="project" value="InterPro"/>
</dbReference>
<proteinExistence type="inferred from homology"/>
<dbReference type="InterPro" id="IPR000092">
    <property type="entry name" value="Polyprenyl_synt"/>
</dbReference>
<dbReference type="PROSITE" id="PS00723">
    <property type="entry name" value="POLYPRENYL_SYNTHASE_1"/>
    <property type="match status" value="1"/>
</dbReference>
<evidence type="ECO:0000256" key="2">
    <source>
        <dbReference type="ARBA" id="ARBA00006706"/>
    </source>
</evidence>
<dbReference type="GO" id="GO:0046872">
    <property type="term" value="F:metal ion binding"/>
    <property type="evidence" value="ECO:0007669"/>
    <property type="project" value="UniProtKB-KW"/>
</dbReference>
<gene>
    <name evidence="7" type="primary">ispB</name>
    <name evidence="7" type="ORF">CPU2_318</name>
</gene>
<dbReference type="PANTHER" id="PTHR12001:SF69">
    <property type="entry name" value="ALL TRANS-POLYPRENYL-DIPHOSPHATE SYNTHASE PDSS1"/>
    <property type="match status" value="1"/>
</dbReference>
<dbReference type="InterPro" id="IPR033749">
    <property type="entry name" value="Polyprenyl_synt_CS"/>
</dbReference>
<keyword evidence="5" id="KW-0460">Magnesium</keyword>
<comment type="similarity">
    <text evidence="2 6">Belongs to the FPP/GGPP synthase family.</text>
</comment>
<dbReference type="GO" id="GO:0004659">
    <property type="term" value="F:prenyltransferase activity"/>
    <property type="evidence" value="ECO:0007669"/>
    <property type="project" value="InterPro"/>
</dbReference>
<dbReference type="EMBL" id="AP014610">
    <property type="protein sequence ID" value="BBA17812.1"/>
    <property type="molecule type" value="Genomic_DNA"/>
</dbReference>
<dbReference type="InterPro" id="IPR008949">
    <property type="entry name" value="Isoprenoid_synthase_dom_sf"/>
</dbReference>
<protein>
    <submittedName>
        <fullName evidence="7">Polyprenyl synthetase</fullName>
    </submittedName>
</protein>
<dbReference type="Proteomes" id="UP000262607">
    <property type="component" value="Chromosome"/>
</dbReference>
<evidence type="ECO:0000256" key="5">
    <source>
        <dbReference type="ARBA" id="ARBA00022842"/>
    </source>
</evidence>
<dbReference type="CDD" id="cd00685">
    <property type="entry name" value="Trans_IPPS_HT"/>
    <property type="match status" value="1"/>
</dbReference>
<accession>A0AAD1CMB4</accession>
<evidence type="ECO:0000313" key="7">
    <source>
        <dbReference type="EMBL" id="BBA17812.1"/>
    </source>
</evidence>
<evidence type="ECO:0000256" key="3">
    <source>
        <dbReference type="ARBA" id="ARBA00022679"/>
    </source>
</evidence>
<reference evidence="7 8" key="1">
    <citation type="submission" date="2014-06" db="EMBL/GenBank/DDBJ databases">
        <title>Genome sequence of the intracellular symbiont Blattabacterium cuenoti, strain CPU2 from the wood feeding cockroach Cryptocercus punctulatus.</title>
        <authorList>
            <person name="Kinjo Y."/>
            <person name="Ohkuma M."/>
            <person name="Tokuda G."/>
        </authorList>
    </citation>
    <scope>NUCLEOTIDE SEQUENCE [LARGE SCALE GENOMIC DNA]</scope>
    <source>
        <strain evidence="7 8">CPU2</strain>
    </source>
</reference>
<dbReference type="AlphaFoldDB" id="A0AAD1CMB4"/>
<evidence type="ECO:0000256" key="1">
    <source>
        <dbReference type="ARBA" id="ARBA00001946"/>
    </source>
</evidence>
<organism evidence="7 8">
    <name type="scientific">Blattabacterium punctulatus CPU2</name>
    <dbReference type="NCBI Taxonomy" id="1457032"/>
    <lineage>
        <taxon>Bacteria</taxon>
        <taxon>Pseudomonadati</taxon>
        <taxon>Bacteroidota</taxon>
        <taxon>Flavobacteriia</taxon>
        <taxon>Flavobacteriales</taxon>
        <taxon>Blattabacteriaceae</taxon>
        <taxon>Blattabacterium</taxon>
    </lineage>
</organism>
<dbReference type="PANTHER" id="PTHR12001">
    <property type="entry name" value="GERANYLGERANYL PYROPHOSPHATE SYNTHASE"/>
    <property type="match status" value="1"/>
</dbReference>
<dbReference type="RefSeq" id="WP_110548698.1">
    <property type="nucleotide sequence ID" value="NZ_AP014610.1"/>
</dbReference>
<sequence>MKKILEKVKISIKKEMKIFEKQFINIIQSSKVSIVNRITHYITNRKGKQIRPMFVFLIAKMLGNIQKKTYHTASLIELIHTATLVHDDVIDNSNLRRGTFSINAIWKNKIAVLIGDYLLSKSLLLAINNNYHDLLKIICRTIKDMSEGELLQMEKTKKLDINEKNYNQIIYHKTASLIAASCEGGARSVNADEKTALKMKKFGEFTGIAFQIKDDLFDYEESNENLIGKPIGMDLKERKITLPLIYAIQKSSQKNQEWILNSINNYDEKKRNQIIDYVKENGGIEYAKKKMIKFRNNALKILDHYPKSTIKKALKTMVNFIIERNI</sequence>
<keyword evidence="4" id="KW-0479">Metal-binding</keyword>
<keyword evidence="3 6" id="KW-0808">Transferase</keyword>
<evidence type="ECO:0000256" key="4">
    <source>
        <dbReference type="ARBA" id="ARBA00022723"/>
    </source>
</evidence>
<dbReference type="Pfam" id="PF00348">
    <property type="entry name" value="polyprenyl_synt"/>
    <property type="match status" value="1"/>
</dbReference>
<evidence type="ECO:0000313" key="8">
    <source>
        <dbReference type="Proteomes" id="UP000262607"/>
    </source>
</evidence>
<comment type="cofactor">
    <cofactor evidence="1">
        <name>Mg(2+)</name>
        <dbReference type="ChEBI" id="CHEBI:18420"/>
    </cofactor>
</comment>
<dbReference type="Gene3D" id="1.10.600.10">
    <property type="entry name" value="Farnesyl Diphosphate Synthase"/>
    <property type="match status" value="1"/>
</dbReference>
<name>A0AAD1CMB4_9FLAO</name>
<dbReference type="SUPFAM" id="SSF48576">
    <property type="entry name" value="Terpenoid synthases"/>
    <property type="match status" value="1"/>
</dbReference>